<dbReference type="Gene3D" id="2.40.70.10">
    <property type="entry name" value="Acid Proteases"/>
    <property type="match status" value="1"/>
</dbReference>
<feature type="region of interest" description="Disordered" evidence="1">
    <location>
        <begin position="417"/>
        <end position="446"/>
    </location>
</feature>
<name>A0A4U5NPL4_POPAL</name>
<dbReference type="CDD" id="cd00303">
    <property type="entry name" value="retropepsin_like"/>
    <property type="match status" value="1"/>
</dbReference>
<dbReference type="InterPro" id="IPR005162">
    <property type="entry name" value="Retrotrans_gag_dom"/>
</dbReference>
<dbReference type="Pfam" id="PF08284">
    <property type="entry name" value="RVP_2"/>
    <property type="match status" value="1"/>
</dbReference>
<dbReference type="EMBL" id="RCHU01000981">
    <property type="protein sequence ID" value="TKR84810.1"/>
    <property type="molecule type" value="Genomic_DNA"/>
</dbReference>
<dbReference type="PANTHER" id="PTHR15503:SF22">
    <property type="entry name" value="TRANSPOSON TY3-I GAG POLYPROTEIN"/>
    <property type="match status" value="1"/>
</dbReference>
<comment type="caution">
    <text evidence="3">The sequence shown here is derived from an EMBL/GenBank/DDBJ whole genome shotgun (WGS) entry which is preliminary data.</text>
</comment>
<evidence type="ECO:0000259" key="2">
    <source>
        <dbReference type="Pfam" id="PF03732"/>
    </source>
</evidence>
<dbReference type="PANTHER" id="PTHR15503">
    <property type="entry name" value="LDOC1 RELATED"/>
    <property type="match status" value="1"/>
</dbReference>
<dbReference type="Pfam" id="PF03732">
    <property type="entry name" value="Retrotrans_gag"/>
    <property type="match status" value="1"/>
</dbReference>
<organism evidence="3">
    <name type="scientific">Populus alba</name>
    <name type="common">White poplar</name>
    <dbReference type="NCBI Taxonomy" id="43335"/>
    <lineage>
        <taxon>Eukaryota</taxon>
        <taxon>Viridiplantae</taxon>
        <taxon>Streptophyta</taxon>
        <taxon>Embryophyta</taxon>
        <taxon>Tracheophyta</taxon>
        <taxon>Spermatophyta</taxon>
        <taxon>Magnoliopsida</taxon>
        <taxon>eudicotyledons</taxon>
        <taxon>Gunneridae</taxon>
        <taxon>Pentapetalae</taxon>
        <taxon>rosids</taxon>
        <taxon>fabids</taxon>
        <taxon>Malpighiales</taxon>
        <taxon>Salicaceae</taxon>
        <taxon>Saliceae</taxon>
        <taxon>Populus</taxon>
    </lineage>
</organism>
<evidence type="ECO:0000313" key="3">
    <source>
        <dbReference type="EMBL" id="TKR84810.1"/>
    </source>
</evidence>
<dbReference type="STRING" id="43335.A0A4U5NPL4"/>
<reference evidence="3" key="1">
    <citation type="submission" date="2018-10" db="EMBL/GenBank/DDBJ databases">
        <title>Population genomic analysis revealed the cold adaptation of white poplar.</title>
        <authorList>
            <person name="Liu Y.-J."/>
        </authorList>
    </citation>
    <scope>NUCLEOTIDE SEQUENCE [LARGE SCALE GENOMIC DNA]</scope>
    <source>
        <strain evidence="3">PAL-ZL1</strain>
    </source>
</reference>
<proteinExistence type="predicted"/>
<feature type="compositionally biased region" description="Basic and acidic residues" evidence="1">
    <location>
        <begin position="426"/>
        <end position="443"/>
    </location>
</feature>
<dbReference type="AlphaFoldDB" id="A0A4U5NPL4"/>
<gene>
    <name evidence="3" type="ORF">D5086_0000254080</name>
</gene>
<dbReference type="InterPro" id="IPR032567">
    <property type="entry name" value="RTL1-rel"/>
</dbReference>
<accession>A0A4U5NPL4</accession>
<sequence length="457" mass="53219">MEITLVDRMQQMEVNINKLTEALLSNKEGSSSQSIERNGRPRYQREDIAERAEGNRQMFSSKLAKLEFPIYSGNDPTEWFNRVDQFFEYQGTVETQKVSLASFHLQGEANQWWQWLRRAYKKEDKEMTWPIFEEELWARFGPPECEDFDEALSRVRQGGSLREYQKEFERLGNRVQGWTQKALVGTFMGGLKPDIAEGIRMFKPKSLKEAISLARMRDEQLLRQRRKPFPISQNPIASFSPTKSPAAAMPMKRLAGSTHNFISERIANWLHLPVIPTQPFNVKVANRNPLKCQGRFENIHVLLQGIPFMLTLYALPLCGLDLVLGVQWLEQLGTVACDWKKMTMEFMWKNQMQKLQGIDSQHIQPASLKDLSKELRQSKTMFAICLQTEAEMPVSKVESEMQQMLKEFGDIFQTPAQLPPQQQLKESSDELQQRNEQQLEPRRSCRIPKKNRRFIEL</sequence>
<feature type="domain" description="Retrotransposon gag" evidence="2">
    <location>
        <begin position="100"/>
        <end position="193"/>
    </location>
</feature>
<dbReference type="InterPro" id="IPR021109">
    <property type="entry name" value="Peptidase_aspartic_dom_sf"/>
</dbReference>
<protein>
    <recommendedName>
        <fullName evidence="2">Retrotransposon gag domain-containing protein</fullName>
    </recommendedName>
</protein>
<evidence type="ECO:0000256" key="1">
    <source>
        <dbReference type="SAM" id="MobiDB-lite"/>
    </source>
</evidence>